<reference evidence="1 2" key="1">
    <citation type="submission" date="2014-04" db="EMBL/GenBank/DDBJ databases">
        <authorList>
            <consortium name="DOE Joint Genome Institute"/>
            <person name="Kuo A."/>
            <person name="Kohler A."/>
            <person name="Costa M.D."/>
            <person name="Nagy L.G."/>
            <person name="Floudas D."/>
            <person name="Copeland A."/>
            <person name="Barry K.W."/>
            <person name="Cichocki N."/>
            <person name="Veneault-Fourrey C."/>
            <person name="LaButti K."/>
            <person name="Lindquist E.A."/>
            <person name="Lipzen A."/>
            <person name="Lundell T."/>
            <person name="Morin E."/>
            <person name="Murat C."/>
            <person name="Sun H."/>
            <person name="Tunlid A."/>
            <person name="Henrissat B."/>
            <person name="Grigoriev I.V."/>
            <person name="Hibbett D.S."/>
            <person name="Martin F."/>
            <person name="Nordberg H.P."/>
            <person name="Cantor M.N."/>
            <person name="Hua S.X."/>
        </authorList>
    </citation>
    <scope>NUCLEOTIDE SEQUENCE [LARGE SCALE GENOMIC DNA]</scope>
    <source>
        <strain evidence="1 2">Marx 270</strain>
    </source>
</reference>
<sequence length="438" mass="48969">MARTRQNTKKTTSGIAPRVQIIRTACATPIQRASVQSTSRASTLSSLTSIPSSWGQSPLAEEWRNWYCYLCHNGAKYLFECYSCPRVMCDPCLGLAQWLTDKAHAKDIDFQCPGCHKLEEGGAKRKELHPYFPFTCTVLRKRIPMLDKPVIILGICERASKSQVCAESTLILELVCTGVEIQGSLPSLLNTTIEEYHTSDSLLYQKIIFDFGTDRKFSWWSTRIKKLGEKLGTYAFKHKIIFITVHSEVTCSDLFAGKGESGEDVAMEVGEFMRCLFTSPLQNMVYGSMLFMLTCGPVVSFEQSFAALKQSIMQLRPEYTVAFTAKDFLNAVVKIFIVSYGVKVLIEGHALENVIHDLLDVSLELWMHTDVMLFHLSGLGLPRVLMVPQPSAPMGHISIHGVPEMWCHPSMGTIKAGLSSTKWLSPKDSSVHVPQVRL</sequence>
<dbReference type="STRING" id="870435.A0A0C3IJI9"/>
<keyword evidence="2" id="KW-1185">Reference proteome</keyword>
<name>A0A0C3IJI9_PISTI</name>
<dbReference type="AlphaFoldDB" id="A0A0C3IJI9"/>
<gene>
    <name evidence="1" type="ORF">M404DRAFT_32498</name>
</gene>
<accession>A0A0C3IJI9</accession>
<evidence type="ECO:0000313" key="2">
    <source>
        <dbReference type="Proteomes" id="UP000054217"/>
    </source>
</evidence>
<proteinExistence type="predicted"/>
<reference evidence="2" key="2">
    <citation type="submission" date="2015-01" db="EMBL/GenBank/DDBJ databases">
        <title>Evolutionary Origins and Diversification of the Mycorrhizal Mutualists.</title>
        <authorList>
            <consortium name="DOE Joint Genome Institute"/>
            <consortium name="Mycorrhizal Genomics Consortium"/>
            <person name="Kohler A."/>
            <person name="Kuo A."/>
            <person name="Nagy L.G."/>
            <person name="Floudas D."/>
            <person name="Copeland A."/>
            <person name="Barry K.W."/>
            <person name="Cichocki N."/>
            <person name="Veneault-Fourrey C."/>
            <person name="LaButti K."/>
            <person name="Lindquist E.A."/>
            <person name="Lipzen A."/>
            <person name="Lundell T."/>
            <person name="Morin E."/>
            <person name="Murat C."/>
            <person name="Riley R."/>
            <person name="Ohm R."/>
            <person name="Sun H."/>
            <person name="Tunlid A."/>
            <person name="Henrissat B."/>
            <person name="Grigoriev I.V."/>
            <person name="Hibbett D.S."/>
            <person name="Martin F."/>
        </authorList>
    </citation>
    <scope>NUCLEOTIDE SEQUENCE [LARGE SCALE GENOMIC DNA]</scope>
    <source>
        <strain evidence="2">Marx 270</strain>
    </source>
</reference>
<dbReference type="InParanoid" id="A0A0C3IJI9"/>
<dbReference type="HOGENOM" id="CLU_027016_0_1_1"/>
<dbReference type="Proteomes" id="UP000054217">
    <property type="component" value="Unassembled WGS sequence"/>
</dbReference>
<protein>
    <submittedName>
        <fullName evidence="1">Uncharacterized protein</fullName>
    </submittedName>
</protein>
<dbReference type="EMBL" id="KN832033">
    <property type="protein sequence ID" value="KIN97152.1"/>
    <property type="molecule type" value="Genomic_DNA"/>
</dbReference>
<evidence type="ECO:0000313" key="1">
    <source>
        <dbReference type="EMBL" id="KIN97152.1"/>
    </source>
</evidence>
<organism evidence="1 2">
    <name type="scientific">Pisolithus tinctorius Marx 270</name>
    <dbReference type="NCBI Taxonomy" id="870435"/>
    <lineage>
        <taxon>Eukaryota</taxon>
        <taxon>Fungi</taxon>
        <taxon>Dikarya</taxon>
        <taxon>Basidiomycota</taxon>
        <taxon>Agaricomycotina</taxon>
        <taxon>Agaricomycetes</taxon>
        <taxon>Agaricomycetidae</taxon>
        <taxon>Boletales</taxon>
        <taxon>Sclerodermatineae</taxon>
        <taxon>Pisolithaceae</taxon>
        <taxon>Pisolithus</taxon>
    </lineage>
</organism>